<organism evidence="1 2">
    <name type="scientific">Schistosoma mekongi</name>
    <name type="common">Parasitic worm</name>
    <dbReference type="NCBI Taxonomy" id="38744"/>
    <lineage>
        <taxon>Eukaryota</taxon>
        <taxon>Metazoa</taxon>
        <taxon>Spiralia</taxon>
        <taxon>Lophotrochozoa</taxon>
        <taxon>Platyhelminthes</taxon>
        <taxon>Trematoda</taxon>
        <taxon>Digenea</taxon>
        <taxon>Strigeidida</taxon>
        <taxon>Schistosomatoidea</taxon>
        <taxon>Schistosomatidae</taxon>
        <taxon>Schistosoma</taxon>
    </lineage>
</organism>
<protein>
    <submittedName>
        <fullName evidence="1">Uncharacterized protein</fullName>
    </submittedName>
</protein>
<dbReference type="EMBL" id="JALJAT010000001">
    <property type="protein sequence ID" value="KAK4475355.1"/>
    <property type="molecule type" value="Genomic_DNA"/>
</dbReference>
<accession>A0AAE1ZJP0</accession>
<evidence type="ECO:0000313" key="1">
    <source>
        <dbReference type="EMBL" id="KAK4475355.1"/>
    </source>
</evidence>
<dbReference type="AlphaFoldDB" id="A0AAE1ZJP0"/>
<reference evidence="1" key="1">
    <citation type="submission" date="2022-04" db="EMBL/GenBank/DDBJ databases">
        <authorList>
            <person name="Xu L."/>
            <person name="Lv Z."/>
        </authorList>
    </citation>
    <scope>NUCLEOTIDE SEQUENCE</scope>
    <source>
        <strain evidence="1">LV_2022a</strain>
    </source>
</reference>
<gene>
    <name evidence="1" type="ORF">MN116_002417</name>
</gene>
<sequence>MKGTRSEIVFITLYIQTIMMITQSIPQHRSPSFHRKIYSLENLNELSIKKDEINMKTTQLSQGNRPKSGKFTTISDNRYPFIIKKPFTTDFNNYTAIKPTFYQYVKSCCNREVMRPMGGGHMTGPCCKQLIKFNHFIRLSFPWFQKTLTKLTTD</sequence>
<dbReference type="Proteomes" id="UP001292079">
    <property type="component" value="Unassembled WGS sequence"/>
</dbReference>
<proteinExistence type="predicted"/>
<evidence type="ECO:0000313" key="2">
    <source>
        <dbReference type="Proteomes" id="UP001292079"/>
    </source>
</evidence>
<keyword evidence="2" id="KW-1185">Reference proteome</keyword>
<reference evidence="1" key="2">
    <citation type="journal article" date="2023" name="Infect Dis Poverty">
        <title>Chromosome-scale genome of the human blood fluke Schistosoma mekongi and its implications for public health.</title>
        <authorList>
            <person name="Zhou M."/>
            <person name="Xu L."/>
            <person name="Xu D."/>
            <person name="Chen W."/>
            <person name="Khan J."/>
            <person name="Hu Y."/>
            <person name="Huang H."/>
            <person name="Wei H."/>
            <person name="Zhang Y."/>
            <person name="Chusongsang P."/>
            <person name="Tanasarnprasert K."/>
            <person name="Hu X."/>
            <person name="Limpanont Y."/>
            <person name="Lv Z."/>
        </authorList>
    </citation>
    <scope>NUCLEOTIDE SEQUENCE</scope>
    <source>
        <strain evidence="1">LV_2022a</strain>
    </source>
</reference>
<name>A0AAE1ZJP0_SCHME</name>
<comment type="caution">
    <text evidence="1">The sequence shown here is derived from an EMBL/GenBank/DDBJ whole genome shotgun (WGS) entry which is preliminary data.</text>
</comment>